<dbReference type="OrthoDB" id="8020469at2"/>
<evidence type="ECO:0008006" key="4">
    <source>
        <dbReference type="Google" id="ProtNLM"/>
    </source>
</evidence>
<keyword evidence="3" id="KW-1185">Reference proteome</keyword>
<accession>A0A5N7MIG1</accession>
<keyword evidence="1" id="KW-0732">Signal</keyword>
<evidence type="ECO:0000256" key="1">
    <source>
        <dbReference type="SAM" id="SignalP"/>
    </source>
</evidence>
<evidence type="ECO:0000313" key="2">
    <source>
        <dbReference type="EMBL" id="MPR26717.1"/>
    </source>
</evidence>
<comment type="caution">
    <text evidence="2">The sequence shown here is derived from an EMBL/GenBank/DDBJ whole genome shotgun (WGS) entry which is preliminary data.</text>
</comment>
<sequence length="95" mass="10742">MMKTSTWLLAAALLGSTVVISTPSSAQVQFGVGPDGPSVRVGPDNDRYERRYIERRRGYDRDDLSTGSVERCRTVVIREEEPDGDIVTRRVRRCR</sequence>
<dbReference type="EMBL" id="VOSK01000058">
    <property type="protein sequence ID" value="MPR26717.1"/>
    <property type="molecule type" value="Genomic_DNA"/>
</dbReference>
<dbReference type="Proteomes" id="UP000403266">
    <property type="component" value="Unassembled WGS sequence"/>
</dbReference>
<feature type="signal peptide" evidence="1">
    <location>
        <begin position="1"/>
        <end position="26"/>
    </location>
</feature>
<dbReference type="AlphaFoldDB" id="A0A5N7MIG1"/>
<proteinExistence type="predicted"/>
<protein>
    <recommendedName>
        <fullName evidence="4">Secreted protein</fullName>
    </recommendedName>
</protein>
<organism evidence="2 3">
    <name type="scientific">Microvirga tunisiensis</name>
    <dbReference type="NCBI Taxonomy" id="2108360"/>
    <lineage>
        <taxon>Bacteria</taxon>
        <taxon>Pseudomonadati</taxon>
        <taxon>Pseudomonadota</taxon>
        <taxon>Alphaproteobacteria</taxon>
        <taxon>Hyphomicrobiales</taxon>
        <taxon>Methylobacteriaceae</taxon>
        <taxon>Microvirga</taxon>
    </lineage>
</organism>
<dbReference type="RefSeq" id="WP_152712880.1">
    <property type="nucleotide sequence ID" value="NZ_VOSJ01000057.1"/>
</dbReference>
<reference evidence="2 3" key="1">
    <citation type="journal article" date="2019" name="Syst. Appl. Microbiol.">
        <title>Microvirga tunisiensis sp. nov., a root nodule symbiotic bacterium isolated from Lupinus micranthus and L. luteus grown in Northern Tunisia.</title>
        <authorList>
            <person name="Msaddak A."/>
            <person name="Rejili M."/>
            <person name="Duran D."/>
            <person name="Mars M."/>
            <person name="Palacios J.M."/>
            <person name="Ruiz-Argueso T."/>
            <person name="Rey L."/>
            <person name="Imperial J."/>
        </authorList>
    </citation>
    <scope>NUCLEOTIDE SEQUENCE [LARGE SCALE GENOMIC DNA]</scope>
    <source>
        <strain evidence="2 3">Lmie10</strain>
    </source>
</reference>
<feature type="chain" id="PRO_5030135456" description="Secreted protein" evidence="1">
    <location>
        <begin position="27"/>
        <end position="95"/>
    </location>
</feature>
<name>A0A5N7MIG1_9HYPH</name>
<gene>
    <name evidence="2" type="ORF">FS320_16200</name>
</gene>
<evidence type="ECO:0000313" key="3">
    <source>
        <dbReference type="Proteomes" id="UP000403266"/>
    </source>
</evidence>